<evidence type="ECO:0000313" key="2">
    <source>
        <dbReference type="Proteomes" id="UP000186015"/>
    </source>
</evidence>
<name>A0A1H7MR16_RUMAL</name>
<sequence>MNGALIGCLLGNRSTVCCFDCGDECTALRTKQCEGCKFFKTQYEFDTAHEQAAQLLYSKGLEAYRTSYGIMTTRKIREIADDEQ</sequence>
<reference evidence="1 2" key="1">
    <citation type="submission" date="2016-10" db="EMBL/GenBank/DDBJ databases">
        <authorList>
            <person name="de Groot N.N."/>
        </authorList>
    </citation>
    <scope>NUCLEOTIDE SEQUENCE [LARGE SCALE GENOMIC DNA]</scope>
    <source>
        <strain evidence="1 2">KH2T6</strain>
    </source>
</reference>
<dbReference type="Proteomes" id="UP000186015">
    <property type="component" value="Unassembled WGS sequence"/>
</dbReference>
<accession>A0A1H7MR16</accession>
<protein>
    <submittedName>
        <fullName evidence="1">Uncharacterized protein</fullName>
    </submittedName>
</protein>
<dbReference type="RefSeq" id="WP_074834378.1">
    <property type="nucleotide sequence ID" value="NZ_FOAT01000012.1"/>
</dbReference>
<organism evidence="1 2">
    <name type="scientific">Ruminococcus albus</name>
    <dbReference type="NCBI Taxonomy" id="1264"/>
    <lineage>
        <taxon>Bacteria</taxon>
        <taxon>Bacillati</taxon>
        <taxon>Bacillota</taxon>
        <taxon>Clostridia</taxon>
        <taxon>Eubacteriales</taxon>
        <taxon>Oscillospiraceae</taxon>
        <taxon>Ruminococcus</taxon>
    </lineage>
</organism>
<dbReference type="EMBL" id="FOAT01000012">
    <property type="protein sequence ID" value="SEL13653.1"/>
    <property type="molecule type" value="Genomic_DNA"/>
</dbReference>
<gene>
    <name evidence="1" type="ORF">SAMN05216469_112107</name>
</gene>
<dbReference type="AlphaFoldDB" id="A0A1H7MR16"/>
<dbReference type="OrthoDB" id="1708204at2"/>
<evidence type="ECO:0000313" key="1">
    <source>
        <dbReference type="EMBL" id="SEL13653.1"/>
    </source>
</evidence>
<proteinExistence type="predicted"/>